<proteinExistence type="inferred from homology"/>
<dbReference type="SUPFAM" id="SSF58104">
    <property type="entry name" value="Methyl-accepting chemotaxis protein (MCP) signaling domain"/>
    <property type="match status" value="1"/>
</dbReference>
<dbReference type="NCBIfam" id="TIGR00229">
    <property type="entry name" value="sensory_box"/>
    <property type="match status" value="1"/>
</dbReference>
<evidence type="ECO:0000256" key="5">
    <source>
        <dbReference type="ARBA" id="ARBA00022519"/>
    </source>
</evidence>
<evidence type="ECO:0000256" key="12">
    <source>
        <dbReference type="SAM" id="MobiDB-lite"/>
    </source>
</evidence>
<dbReference type="Pfam" id="PF08447">
    <property type="entry name" value="PAS_3"/>
    <property type="match status" value="1"/>
</dbReference>
<dbReference type="InterPro" id="IPR051310">
    <property type="entry name" value="MCP_chemotaxis"/>
</dbReference>
<sequence length="735" mass="79835">MKNNQPVTQREFVLDDEHFLISRTDLKGRITYANPAFIEVSGFTHEELIGAPHNLVRHPDMPPEAFANLWQTLQAGETWRGMVKNRRKNGDHYWVDANVTPIIENGQVAGYTSVRIKASREAIDATETAYRKIRDGQGKHLTLERGKLRRRGLAGLAARLNLRTMRARMTTMVVVAVTLLVVSGSLGLYGLQVSGERLQTLNRDGLEDVARLQQVDQLLTQGRQGMDRPISNAMSADLEAARRDTQMVVDRIGEIWAEFTAREVNQTPEVTAFGEQLEHVLQDGLMMSVRHLEARDYYQAYTSHNEISNEMGQALAGDINALIADKQADAQALAAEAEAGQQLMLVAQLGVLLAGLLLLIGMGVMTIRALVRPLREAMNFTLQIAGGNLAAEVPARRNDEVGRLLGALDTMRKSLGSIVGDVNQGVSVVTPAARDIASGNEDLSARTEQQAASLQETASSMEEMTATVRQNADNARQASSLAVENASSVRSTGEVMNDVVATMQRITESSRKMSEIIGVIDSIAFQTNILALNASVEAARAGEQGRGFAVVAGEVRSLAGRSADAAREIRQLIDGSNAEIDSGAKLVKRAETSIGEVVSAATRVNDIMGEITAASDEQSGGITQINQAIAQMDEVTQQNAARVQSSARAAAELENQALMLANAVAAFRLRGAGMEQVERVQAALASQQHQEQRVEARAERVEKRVERIDDGEANDHRKPTAKAPQPATADEWEEF</sequence>
<evidence type="ECO:0000256" key="10">
    <source>
        <dbReference type="ARBA" id="ARBA00029447"/>
    </source>
</evidence>
<feature type="compositionally biased region" description="Basic and acidic residues" evidence="12">
    <location>
        <begin position="690"/>
        <end position="718"/>
    </location>
</feature>
<dbReference type="Pfam" id="PF02203">
    <property type="entry name" value="TarH"/>
    <property type="match status" value="1"/>
</dbReference>
<comment type="similarity">
    <text evidence="10">Belongs to the methyl-accepting chemotaxis (MCP) protein family.</text>
</comment>
<comment type="subcellular location">
    <subcellularLocation>
        <location evidence="1">Cell inner membrane</location>
        <topology evidence="1">Multi-pass membrane protein</topology>
    </subcellularLocation>
</comment>
<keyword evidence="7 13" id="KW-1133">Transmembrane helix</keyword>
<keyword evidence="3" id="KW-0488">Methylation</keyword>
<dbReference type="PROSITE" id="PS50112">
    <property type="entry name" value="PAS"/>
    <property type="match status" value="1"/>
</dbReference>
<dbReference type="Pfam" id="PF00015">
    <property type="entry name" value="MCPsignal"/>
    <property type="match status" value="1"/>
</dbReference>
<keyword evidence="6 13" id="KW-0812">Transmembrane</keyword>
<evidence type="ECO:0000259" key="14">
    <source>
        <dbReference type="PROSITE" id="PS50111"/>
    </source>
</evidence>
<evidence type="ECO:0000256" key="8">
    <source>
        <dbReference type="ARBA" id="ARBA00023136"/>
    </source>
</evidence>
<dbReference type="Pfam" id="PF00672">
    <property type="entry name" value="HAMP"/>
    <property type="match status" value="1"/>
</dbReference>
<accession>A0A2A2F1R3</accession>
<feature type="domain" description="PAS" evidence="15">
    <location>
        <begin position="25"/>
        <end position="76"/>
    </location>
</feature>
<evidence type="ECO:0000256" key="2">
    <source>
        <dbReference type="ARBA" id="ARBA00022475"/>
    </source>
</evidence>
<dbReference type="PRINTS" id="PR00260">
    <property type="entry name" value="CHEMTRNSDUCR"/>
</dbReference>
<evidence type="ECO:0000256" key="9">
    <source>
        <dbReference type="ARBA" id="ARBA00023224"/>
    </source>
</evidence>
<dbReference type="GO" id="GO:0052131">
    <property type="term" value="P:positive aerotaxis"/>
    <property type="evidence" value="ECO:0007669"/>
    <property type="project" value="UniProtKB-ARBA"/>
</dbReference>
<dbReference type="SUPFAM" id="SSF55785">
    <property type="entry name" value="PYP-like sensor domain (PAS domain)"/>
    <property type="match status" value="1"/>
</dbReference>
<keyword evidence="8 13" id="KW-0472">Membrane</keyword>
<dbReference type="FunFam" id="1.10.287.950:FF:000001">
    <property type="entry name" value="Methyl-accepting chemotaxis sensory transducer"/>
    <property type="match status" value="1"/>
</dbReference>
<evidence type="ECO:0000256" key="4">
    <source>
        <dbReference type="ARBA" id="ARBA00022500"/>
    </source>
</evidence>
<dbReference type="CDD" id="cd06225">
    <property type="entry name" value="HAMP"/>
    <property type="match status" value="1"/>
</dbReference>
<dbReference type="PANTHER" id="PTHR43531:SF14">
    <property type="entry name" value="METHYL-ACCEPTING CHEMOTAXIS PROTEIN I-RELATED"/>
    <property type="match status" value="1"/>
</dbReference>
<organism evidence="17 18">
    <name type="scientific">Halomonas salipaludis</name>
    <dbReference type="NCBI Taxonomy" id="2032625"/>
    <lineage>
        <taxon>Bacteria</taxon>
        <taxon>Pseudomonadati</taxon>
        <taxon>Pseudomonadota</taxon>
        <taxon>Gammaproteobacteria</taxon>
        <taxon>Oceanospirillales</taxon>
        <taxon>Halomonadaceae</taxon>
        <taxon>Halomonas</taxon>
    </lineage>
</organism>
<dbReference type="Gene3D" id="1.10.287.950">
    <property type="entry name" value="Methyl-accepting chemotaxis protein"/>
    <property type="match status" value="1"/>
</dbReference>
<feature type="domain" description="HAMP" evidence="16">
    <location>
        <begin position="368"/>
        <end position="420"/>
    </location>
</feature>
<evidence type="ECO:0000256" key="6">
    <source>
        <dbReference type="ARBA" id="ARBA00022692"/>
    </source>
</evidence>
<evidence type="ECO:0000259" key="15">
    <source>
        <dbReference type="PROSITE" id="PS50112"/>
    </source>
</evidence>
<dbReference type="InterPro" id="IPR004089">
    <property type="entry name" value="MCPsignal_dom"/>
</dbReference>
<evidence type="ECO:0000313" key="18">
    <source>
        <dbReference type="Proteomes" id="UP000217771"/>
    </source>
</evidence>
<evidence type="ECO:0000313" key="17">
    <source>
        <dbReference type="EMBL" id="PAU79376.1"/>
    </source>
</evidence>
<evidence type="ECO:0000256" key="1">
    <source>
        <dbReference type="ARBA" id="ARBA00004429"/>
    </source>
</evidence>
<dbReference type="RefSeq" id="WP_095619386.1">
    <property type="nucleotide sequence ID" value="NZ_NSKB01000001.1"/>
</dbReference>
<keyword evidence="4" id="KW-0145">Chemotaxis</keyword>
<dbReference type="CDD" id="cd00130">
    <property type="entry name" value="PAS"/>
    <property type="match status" value="1"/>
</dbReference>
<dbReference type="Gene3D" id="3.30.450.20">
    <property type="entry name" value="PAS domain"/>
    <property type="match status" value="1"/>
</dbReference>
<evidence type="ECO:0000256" key="13">
    <source>
        <dbReference type="SAM" id="Phobius"/>
    </source>
</evidence>
<evidence type="ECO:0000259" key="16">
    <source>
        <dbReference type="PROSITE" id="PS50885"/>
    </source>
</evidence>
<dbReference type="SMART" id="SM00283">
    <property type="entry name" value="MA"/>
    <property type="match status" value="1"/>
</dbReference>
<keyword evidence="9 11" id="KW-0807">Transducer</keyword>
<dbReference type="InterPro" id="IPR004090">
    <property type="entry name" value="Chemotax_Me-accpt_rcpt"/>
</dbReference>
<dbReference type="PROSITE" id="PS50885">
    <property type="entry name" value="HAMP"/>
    <property type="match status" value="1"/>
</dbReference>
<dbReference type="InterPro" id="IPR003660">
    <property type="entry name" value="HAMP_dom"/>
</dbReference>
<name>A0A2A2F1R3_9GAMM</name>
<dbReference type="InterPro" id="IPR003122">
    <property type="entry name" value="Tar_rcpt_lig-bd"/>
</dbReference>
<feature type="transmembrane region" description="Helical" evidence="13">
    <location>
        <begin position="349"/>
        <end position="371"/>
    </location>
</feature>
<keyword evidence="5" id="KW-0997">Cell inner membrane</keyword>
<dbReference type="AlphaFoldDB" id="A0A2A2F1R3"/>
<comment type="caution">
    <text evidence="17">The sequence shown here is derived from an EMBL/GenBank/DDBJ whole genome shotgun (WGS) entry which is preliminary data.</text>
</comment>
<dbReference type="SMART" id="SM00304">
    <property type="entry name" value="HAMP"/>
    <property type="match status" value="1"/>
</dbReference>
<evidence type="ECO:0000256" key="11">
    <source>
        <dbReference type="PROSITE-ProRule" id="PRU00284"/>
    </source>
</evidence>
<dbReference type="InterPro" id="IPR013655">
    <property type="entry name" value="PAS_fold_3"/>
</dbReference>
<dbReference type="InterPro" id="IPR000014">
    <property type="entry name" value="PAS"/>
</dbReference>
<dbReference type="CDD" id="cd11386">
    <property type="entry name" value="MCP_signal"/>
    <property type="match status" value="1"/>
</dbReference>
<dbReference type="FunFam" id="3.30.450.20:FF:000046">
    <property type="entry name" value="Aerotaxis sensor receptor"/>
    <property type="match status" value="1"/>
</dbReference>
<feature type="region of interest" description="Disordered" evidence="12">
    <location>
        <begin position="686"/>
        <end position="735"/>
    </location>
</feature>
<dbReference type="GO" id="GO:0007165">
    <property type="term" value="P:signal transduction"/>
    <property type="evidence" value="ECO:0007669"/>
    <property type="project" value="UniProtKB-KW"/>
</dbReference>
<dbReference type="EMBL" id="NSKB01000001">
    <property type="protein sequence ID" value="PAU79376.1"/>
    <property type="molecule type" value="Genomic_DNA"/>
</dbReference>
<reference evidence="17 18" key="1">
    <citation type="submission" date="2017-08" db="EMBL/GenBank/DDBJ databases">
        <title>Halomonas alkalisoli sp. nov., isolated from saline alkaline soil.</title>
        <authorList>
            <person name="Wang D."/>
            <person name="Zhang G."/>
        </authorList>
    </citation>
    <scope>NUCLEOTIDE SEQUENCE [LARGE SCALE GENOMIC DNA]</scope>
    <source>
        <strain evidence="17 18">WRN001</strain>
    </source>
</reference>
<dbReference type="GO" id="GO:0005886">
    <property type="term" value="C:plasma membrane"/>
    <property type="evidence" value="ECO:0007669"/>
    <property type="project" value="UniProtKB-SubCell"/>
</dbReference>
<dbReference type="PROSITE" id="PS50111">
    <property type="entry name" value="CHEMOTAXIS_TRANSDUC_2"/>
    <property type="match status" value="1"/>
</dbReference>
<keyword evidence="18" id="KW-1185">Reference proteome</keyword>
<keyword evidence="2" id="KW-1003">Cell membrane</keyword>
<dbReference type="Proteomes" id="UP000217771">
    <property type="component" value="Unassembled WGS sequence"/>
</dbReference>
<protein>
    <submittedName>
        <fullName evidence="17">Chemotaxis protein</fullName>
    </submittedName>
</protein>
<feature type="transmembrane region" description="Helical" evidence="13">
    <location>
        <begin position="169"/>
        <end position="191"/>
    </location>
</feature>
<feature type="domain" description="Methyl-accepting transducer" evidence="14">
    <location>
        <begin position="425"/>
        <end position="654"/>
    </location>
</feature>
<dbReference type="SMART" id="SM00091">
    <property type="entry name" value="PAS"/>
    <property type="match status" value="1"/>
</dbReference>
<evidence type="ECO:0000256" key="3">
    <source>
        <dbReference type="ARBA" id="ARBA00022481"/>
    </source>
</evidence>
<dbReference type="InterPro" id="IPR035965">
    <property type="entry name" value="PAS-like_dom_sf"/>
</dbReference>
<gene>
    <name evidence="17" type="ORF">CK498_03110</name>
</gene>
<dbReference type="OrthoDB" id="2489132at2"/>
<dbReference type="GO" id="GO:0004888">
    <property type="term" value="F:transmembrane signaling receptor activity"/>
    <property type="evidence" value="ECO:0007669"/>
    <property type="project" value="InterPro"/>
</dbReference>
<dbReference type="PANTHER" id="PTHR43531">
    <property type="entry name" value="PROTEIN ICFG"/>
    <property type="match status" value="1"/>
</dbReference>
<evidence type="ECO:0000256" key="7">
    <source>
        <dbReference type="ARBA" id="ARBA00022989"/>
    </source>
</evidence>